<organism evidence="2 3">
    <name type="scientific">Andreesenia angusta</name>
    <dbReference type="NCBI Taxonomy" id="39480"/>
    <lineage>
        <taxon>Bacteria</taxon>
        <taxon>Bacillati</taxon>
        <taxon>Bacillota</taxon>
        <taxon>Tissierellia</taxon>
        <taxon>Tissierellales</taxon>
        <taxon>Gottschalkiaceae</taxon>
        <taxon>Andreesenia</taxon>
    </lineage>
</organism>
<feature type="chain" id="PRO_5039254172" description="DUF4829 domain-containing protein" evidence="1">
    <location>
        <begin position="21"/>
        <end position="185"/>
    </location>
</feature>
<dbReference type="STRING" id="39480.EUAN_00890"/>
<evidence type="ECO:0000313" key="3">
    <source>
        <dbReference type="Proteomes" id="UP000180254"/>
    </source>
</evidence>
<evidence type="ECO:0000256" key="1">
    <source>
        <dbReference type="SAM" id="SignalP"/>
    </source>
</evidence>
<proteinExistence type="predicted"/>
<reference evidence="2 3" key="1">
    <citation type="submission" date="2016-09" db="EMBL/GenBank/DDBJ databases">
        <title>Genome sequence of Eubacterium angustum.</title>
        <authorList>
            <person name="Poehlein A."/>
            <person name="Daniel R."/>
        </authorList>
    </citation>
    <scope>NUCLEOTIDE SEQUENCE [LARGE SCALE GENOMIC DNA]</scope>
    <source>
        <strain evidence="2 3">DSM 1989</strain>
    </source>
</reference>
<dbReference type="PROSITE" id="PS51257">
    <property type="entry name" value="PROKAR_LIPOPROTEIN"/>
    <property type="match status" value="1"/>
</dbReference>
<dbReference type="EMBL" id="MKIE01000001">
    <property type="protein sequence ID" value="OHW63225.1"/>
    <property type="molecule type" value="Genomic_DNA"/>
</dbReference>
<dbReference type="RefSeq" id="WP_071060561.1">
    <property type="nucleotide sequence ID" value="NZ_MKIE01000001.1"/>
</dbReference>
<keyword evidence="3" id="KW-1185">Reference proteome</keyword>
<dbReference type="Pfam" id="PF16800">
    <property type="entry name" value="Endopep_inhib"/>
    <property type="match status" value="1"/>
</dbReference>
<gene>
    <name evidence="2" type="ORF">EUAN_00890</name>
</gene>
<dbReference type="InterPro" id="IPR031841">
    <property type="entry name" value="Endopep_inhib"/>
</dbReference>
<comment type="caution">
    <text evidence="2">The sequence shown here is derived from an EMBL/GenBank/DDBJ whole genome shotgun (WGS) entry which is preliminary data.</text>
</comment>
<dbReference type="AlphaFoldDB" id="A0A1S1V9X5"/>
<dbReference type="Gene3D" id="3.10.450.420">
    <property type="match status" value="1"/>
</dbReference>
<name>A0A1S1V9X5_9FIRM</name>
<feature type="signal peptide" evidence="1">
    <location>
        <begin position="1"/>
        <end position="20"/>
    </location>
</feature>
<evidence type="ECO:0008006" key="4">
    <source>
        <dbReference type="Google" id="ProtNLM"/>
    </source>
</evidence>
<evidence type="ECO:0000313" key="2">
    <source>
        <dbReference type="EMBL" id="OHW63225.1"/>
    </source>
</evidence>
<dbReference type="Proteomes" id="UP000180254">
    <property type="component" value="Unassembled WGS sequence"/>
</dbReference>
<keyword evidence="1" id="KW-0732">Signal</keyword>
<accession>A0A1S1V9X5</accession>
<sequence>MKKLLLILALLASLALGAFGCQKSEQEKMDKLREENDISLISDEQLRDKIVAGKQAFMDIFQGIEEEELLDEFEMVYSPFTEEYNSPEKIAKKLEAHYSKEYTERLMSMIPAVEVQGRYALPLGDMGMMPDYSSLQISGREDIDEKSINVSYKMEEGSSEVYKVYFEYIEGEWKITDEIREFEKE</sequence>
<protein>
    <recommendedName>
        <fullName evidence="4">DUF4829 domain-containing protein</fullName>
    </recommendedName>
</protein>
<dbReference type="InterPro" id="IPR053749">
    <property type="entry name" value="TA_system-associated_sf"/>
</dbReference>